<gene>
    <name evidence="9" type="ORF">J8F10_24615</name>
</gene>
<feature type="domain" description="PAS" evidence="7">
    <location>
        <begin position="205"/>
        <end position="276"/>
    </location>
</feature>
<dbReference type="PROSITE" id="PS50109">
    <property type="entry name" value="HIS_KIN"/>
    <property type="match status" value="1"/>
</dbReference>
<feature type="domain" description="Response regulatory" evidence="6">
    <location>
        <begin position="588"/>
        <end position="703"/>
    </location>
</feature>
<feature type="modified residue" description="4-aspartylphosphate" evidence="4">
    <location>
        <position position="638"/>
    </location>
</feature>
<dbReference type="EC" id="2.7.13.3" evidence="2"/>
<dbReference type="SUPFAM" id="SSF52172">
    <property type="entry name" value="CheY-like"/>
    <property type="match status" value="1"/>
</dbReference>
<evidence type="ECO:0000256" key="1">
    <source>
        <dbReference type="ARBA" id="ARBA00000085"/>
    </source>
</evidence>
<reference evidence="9 10" key="1">
    <citation type="submission" date="2021-04" db="EMBL/GenBank/DDBJ databases">
        <authorList>
            <person name="Ivanova A."/>
        </authorList>
    </citation>
    <scope>NUCLEOTIDE SEQUENCE [LARGE SCALE GENOMIC DNA]</scope>
    <source>
        <strain evidence="9 10">G18</strain>
    </source>
</reference>
<dbReference type="SMART" id="SM00448">
    <property type="entry name" value="REC"/>
    <property type="match status" value="1"/>
</dbReference>
<evidence type="ECO:0000256" key="4">
    <source>
        <dbReference type="PROSITE-ProRule" id="PRU00169"/>
    </source>
</evidence>
<dbReference type="InterPro" id="IPR003594">
    <property type="entry name" value="HATPase_dom"/>
</dbReference>
<dbReference type="InterPro" id="IPR036890">
    <property type="entry name" value="HATPase_C_sf"/>
</dbReference>
<evidence type="ECO:0000313" key="10">
    <source>
        <dbReference type="Proteomes" id="UP000676565"/>
    </source>
</evidence>
<dbReference type="RefSeq" id="WP_210658437.1">
    <property type="nucleotide sequence ID" value="NZ_JAGKQQ010000001.1"/>
</dbReference>
<accession>A0ABS5BXM0</accession>
<dbReference type="InterPro" id="IPR000700">
    <property type="entry name" value="PAS-assoc_C"/>
</dbReference>
<dbReference type="SMART" id="SM00388">
    <property type="entry name" value="HisKA"/>
    <property type="match status" value="1"/>
</dbReference>
<dbReference type="InterPro" id="IPR000014">
    <property type="entry name" value="PAS"/>
</dbReference>
<dbReference type="SMART" id="SM00086">
    <property type="entry name" value="PAC"/>
    <property type="match status" value="2"/>
</dbReference>
<dbReference type="PRINTS" id="PR00344">
    <property type="entry name" value="BCTRLSENSOR"/>
</dbReference>
<dbReference type="PROSITE" id="PS50112">
    <property type="entry name" value="PAS"/>
    <property type="match status" value="1"/>
</dbReference>
<organism evidence="9 10">
    <name type="scientific">Gemmata palustris</name>
    <dbReference type="NCBI Taxonomy" id="2822762"/>
    <lineage>
        <taxon>Bacteria</taxon>
        <taxon>Pseudomonadati</taxon>
        <taxon>Planctomycetota</taxon>
        <taxon>Planctomycetia</taxon>
        <taxon>Gemmatales</taxon>
        <taxon>Gemmataceae</taxon>
        <taxon>Gemmata</taxon>
    </lineage>
</organism>
<dbReference type="InterPro" id="IPR013656">
    <property type="entry name" value="PAS_4"/>
</dbReference>
<dbReference type="CDD" id="cd00130">
    <property type="entry name" value="PAS"/>
    <property type="match status" value="2"/>
</dbReference>
<evidence type="ECO:0000259" key="7">
    <source>
        <dbReference type="PROSITE" id="PS50112"/>
    </source>
</evidence>
<dbReference type="Pfam" id="PF00072">
    <property type="entry name" value="Response_reg"/>
    <property type="match status" value="1"/>
</dbReference>
<feature type="domain" description="PAC" evidence="8">
    <location>
        <begin position="277"/>
        <end position="331"/>
    </location>
</feature>
<feature type="domain" description="Histidine kinase" evidence="5">
    <location>
        <begin position="344"/>
        <end position="567"/>
    </location>
</feature>
<dbReference type="InterPro" id="IPR036097">
    <property type="entry name" value="HisK_dim/P_sf"/>
</dbReference>
<keyword evidence="3 4" id="KW-0597">Phosphoprotein</keyword>
<sequence>MTLALIVAVVTSLALLGLVIVLFRRQVRGRDHAATSLRLANEALEVRLRMRTASLVATNDELRREIAERVRIADDLRPNAERYQALVTATAAIVWGASADETFETAPPEWAASTGHAPDEFRGRRWLDTVHPDDRSAFADARASANADPREFKIEYRLRDTDGTYHRMSVQGIPLQNADGTVREWVGLHADVTSEPGRESECPAPLAQLALQIEHLPLAYFVSDANNRFTYWNRAAERVFGFARADVVGKCPFEVIVPARERGLAESTFARLATGDRDAHGLFENVTKSGREITCEWHNAPLFDATGAFQGVLALAQDVTARQRLGDQVRQVQKMDAICQLAGGVAHDFNNLLTIINGYTRLLAGACPDGTPDGEALAEIRDASERATNLTRQLLAFGRLQVLRPHLLNVNGLITEAQKVLAKVVGEGVRLVCSLSPGLELVTADPDQIEQVLMNLCVYARESMPQGGRLTLATDAVEVGAGPTGDRADVPPGRYVRLTVTDTGYGLTADVKAQIFEPFFSPQGVGKGAGLALAAVFGIVKQSGGHIAAESTIGTGTAFTIHLPVAVQTAPPAGSKSIAPLLPRSGEKILLVEDERPIRALAALALRGAGYTVLEAASGEDAVELFRAQSSVHLLLTDVVMPGMNGRELAEVLREQEPNLKLLYMSGYTDDAKVRHGIASIDAEFLQKPFEVDDLLLKVRQVLDEDGSHTRSQELAGSAP</sequence>
<dbReference type="InterPro" id="IPR035965">
    <property type="entry name" value="PAS-like_dom_sf"/>
</dbReference>
<dbReference type="InterPro" id="IPR011006">
    <property type="entry name" value="CheY-like_superfamily"/>
</dbReference>
<dbReference type="PANTHER" id="PTHR43065:SF42">
    <property type="entry name" value="TWO-COMPONENT SENSOR PPRA"/>
    <property type="match status" value="1"/>
</dbReference>
<evidence type="ECO:0000259" key="8">
    <source>
        <dbReference type="PROSITE" id="PS50113"/>
    </source>
</evidence>
<dbReference type="Gene3D" id="3.30.450.20">
    <property type="entry name" value="PAS domain"/>
    <property type="match status" value="2"/>
</dbReference>
<dbReference type="SUPFAM" id="SSF55874">
    <property type="entry name" value="ATPase domain of HSP90 chaperone/DNA topoisomerase II/histidine kinase"/>
    <property type="match status" value="1"/>
</dbReference>
<evidence type="ECO:0000259" key="5">
    <source>
        <dbReference type="PROSITE" id="PS50109"/>
    </source>
</evidence>
<dbReference type="InterPro" id="IPR005467">
    <property type="entry name" value="His_kinase_dom"/>
</dbReference>
<dbReference type="SMART" id="SM00387">
    <property type="entry name" value="HATPase_c"/>
    <property type="match status" value="1"/>
</dbReference>
<dbReference type="Pfam" id="PF08447">
    <property type="entry name" value="PAS_3"/>
    <property type="match status" value="1"/>
</dbReference>
<dbReference type="InterPro" id="IPR001610">
    <property type="entry name" value="PAC"/>
</dbReference>
<dbReference type="PROSITE" id="PS50113">
    <property type="entry name" value="PAC"/>
    <property type="match status" value="2"/>
</dbReference>
<dbReference type="Pfam" id="PF08448">
    <property type="entry name" value="PAS_4"/>
    <property type="match status" value="1"/>
</dbReference>
<name>A0ABS5BXM0_9BACT</name>
<evidence type="ECO:0000256" key="2">
    <source>
        <dbReference type="ARBA" id="ARBA00012438"/>
    </source>
</evidence>
<comment type="caution">
    <text evidence="9">The sequence shown here is derived from an EMBL/GenBank/DDBJ whole genome shotgun (WGS) entry which is preliminary data.</text>
</comment>
<evidence type="ECO:0000256" key="3">
    <source>
        <dbReference type="ARBA" id="ARBA00022553"/>
    </source>
</evidence>
<dbReference type="Gene3D" id="3.30.565.10">
    <property type="entry name" value="Histidine kinase-like ATPase, C-terminal domain"/>
    <property type="match status" value="1"/>
</dbReference>
<protein>
    <recommendedName>
        <fullName evidence="2">histidine kinase</fullName>
        <ecNumber evidence="2">2.7.13.3</ecNumber>
    </recommendedName>
</protein>
<dbReference type="InterPro" id="IPR003661">
    <property type="entry name" value="HisK_dim/P_dom"/>
</dbReference>
<dbReference type="Proteomes" id="UP000676565">
    <property type="component" value="Unassembled WGS sequence"/>
</dbReference>
<dbReference type="NCBIfam" id="TIGR00229">
    <property type="entry name" value="sensory_box"/>
    <property type="match status" value="2"/>
</dbReference>
<proteinExistence type="predicted"/>
<dbReference type="SUPFAM" id="SSF47384">
    <property type="entry name" value="Homodimeric domain of signal transducing histidine kinase"/>
    <property type="match status" value="1"/>
</dbReference>
<dbReference type="SMART" id="SM00091">
    <property type="entry name" value="PAS"/>
    <property type="match status" value="2"/>
</dbReference>
<dbReference type="SUPFAM" id="SSF55785">
    <property type="entry name" value="PYP-like sensor domain (PAS domain)"/>
    <property type="match status" value="2"/>
</dbReference>
<dbReference type="PROSITE" id="PS50110">
    <property type="entry name" value="RESPONSE_REGULATORY"/>
    <property type="match status" value="1"/>
</dbReference>
<evidence type="ECO:0000313" key="9">
    <source>
        <dbReference type="EMBL" id="MBP3958444.1"/>
    </source>
</evidence>
<feature type="domain" description="PAC" evidence="8">
    <location>
        <begin position="152"/>
        <end position="204"/>
    </location>
</feature>
<dbReference type="Gene3D" id="1.10.287.130">
    <property type="match status" value="1"/>
</dbReference>
<dbReference type="PANTHER" id="PTHR43065">
    <property type="entry name" value="SENSOR HISTIDINE KINASE"/>
    <property type="match status" value="1"/>
</dbReference>
<dbReference type="InterPro" id="IPR013655">
    <property type="entry name" value="PAS_fold_3"/>
</dbReference>
<dbReference type="Pfam" id="PF00512">
    <property type="entry name" value="HisKA"/>
    <property type="match status" value="1"/>
</dbReference>
<comment type="catalytic activity">
    <reaction evidence="1">
        <text>ATP + protein L-histidine = ADP + protein N-phospho-L-histidine.</text>
        <dbReference type="EC" id="2.7.13.3"/>
    </reaction>
</comment>
<evidence type="ECO:0000259" key="6">
    <source>
        <dbReference type="PROSITE" id="PS50110"/>
    </source>
</evidence>
<dbReference type="InterPro" id="IPR001789">
    <property type="entry name" value="Sig_transdc_resp-reg_receiver"/>
</dbReference>
<dbReference type="EMBL" id="JAGKQQ010000001">
    <property type="protein sequence ID" value="MBP3958444.1"/>
    <property type="molecule type" value="Genomic_DNA"/>
</dbReference>
<dbReference type="Gene3D" id="3.40.50.2300">
    <property type="match status" value="1"/>
</dbReference>
<dbReference type="Pfam" id="PF02518">
    <property type="entry name" value="HATPase_c"/>
    <property type="match status" value="1"/>
</dbReference>
<dbReference type="InterPro" id="IPR004358">
    <property type="entry name" value="Sig_transdc_His_kin-like_C"/>
</dbReference>
<keyword evidence="10" id="KW-1185">Reference proteome</keyword>